<sequence length="127" mass="14074">MNFTVSNTGDLPITDWKLTIKSTNVKIDSIWNADANTLKKGVSIIPASWSKTINKKGSISFGFLGKGTMPKTLKYTLVYEVNGVKYSVSGVCSTPLQKENVSTWVQTCVAAMLTKQIKQYFIFPKRS</sequence>
<dbReference type="GO" id="GO:0030247">
    <property type="term" value="F:polysaccharide binding"/>
    <property type="evidence" value="ECO:0007669"/>
    <property type="project" value="UniProtKB-UniRule"/>
</dbReference>
<gene>
    <name evidence="2" type="ORF">SAMN05661086_01913</name>
</gene>
<protein>
    <submittedName>
        <fullName evidence="2">Cellulose binding domain-containing protein</fullName>
    </submittedName>
</protein>
<evidence type="ECO:0000313" key="2">
    <source>
        <dbReference type="EMBL" id="SFR81598.1"/>
    </source>
</evidence>
<evidence type="ECO:0000259" key="1">
    <source>
        <dbReference type="PROSITE" id="PS51173"/>
    </source>
</evidence>
<dbReference type="AlphaFoldDB" id="A0A1I6JRN6"/>
<accession>A0A1I6JRN6</accession>
<dbReference type="EMBL" id="FOYZ01000006">
    <property type="protein sequence ID" value="SFR81598.1"/>
    <property type="molecule type" value="Genomic_DNA"/>
</dbReference>
<dbReference type="STRING" id="37658.SAMN05661086_01913"/>
<dbReference type="GO" id="GO:0004553">
    <property type="term" value="F:hydrolase activity, hydrolyzing O-glycosyl compounds"/>
    <property type="evidence" value="ECO:0007669"/>
    <property type="project" value="InterPro"/>
</dbReference>
<dbReference type="SUPFAM" id="SSF49384">
    <property type="entry name" value="Carbohydrate-binding domain"/>
    <property type="match status" value="1"/>
</dbReference>
<dbReference type="SMART" id="SM00637">
    <property type="entry name" value="CBD_II"/>
    <property type="match status" value="1"/>
</dbReference>
<dbReference type="PROSITE" id="PS51173">
    <property type="entry name" value="CBM2"/>
    <property type="match status" value="1"/>
</dbReference>
<name>A0A1I6JRN6_9FIRM</name>
<feature type="domain" description="CBM2" evidence="1">
    <location>
        <begin position="1"/>
        <end position="89"/>
    </location>
</feature>
<reference evidence="2 3" key="1">
    <citation type="submission" date="2016-10" db="EMBL/GenBank/DDBJ databases">
        <authorList>
            <person name="de Groot N.N."/>
        </authorList>
    </citation>
    <scope>NUCLEOTIDE SEQUENCE [LARGE SCALE GENOMIC DNA]</scope>
    <source>
        <strain evidence="2 3">743A</strain>
    </source>
</reference>
<dbReference type="Gene3D" id="2.60.40.290">
    <property type="match status" value="1"/>
</dbReference>
<evidence type="ECO:0000313" key="3">
    <source>
        <dbReference type="Proteomes" id="UP000199659"/>
    </source>
</evidence>
<proteinExistence type="predicted"/>
<dbReference type="InterPro" id="IPR012291">
    <property type="entry name" value="CBM2_carb-bd_dom_sf"/>
</dbReference>
<dbReference type="InterPro" id="IPR008965">
    <property type="entry name" value="CBM2/CBM3_carb-bd_dom_sf"/>
</dbReference>
<organism evidence="2 3">
    <name type="scientific">Anaeromicropila populeti</name>
    <dbReference type="NCBI Taxonomy" id="37658"/>
    <lineage>
        <taxon>Bacteria</taxon>
        <taxon>Bacillati</taxon>
        <taxon>Bacillota</taxon>
        <taxon>Clostridia</taxon>
        <taxon>Lachnospirales</taxon>
        <taxon>Lachnospiraceae</taxon>
        <taxon>Anaeromicropila</taxon>
    </lineage>
</organism>
<keyword evidence="3" id="KW-1185">Reference proteome</keyword>
<dbReference type="Proteomes" id="UP000199659">
    <property type="component" value="Unassembled WGS sequence"/>
</dbReference>
<dbReference type="Pfam" id="PF00553">
    <property type="entry name" value="CBM_2"/>
    <property type="match status" value="1"/>
</dbReference>
<dbReference type="InterPro" id="IPR001919">
    <property type="entry name" value="CBD2"/>
</dbReference>
<dbReference type="GO" id="GO:0005975">
    <property type="term" value="P:carbohydrate metabolic process"/>
    <property type="evidence" value="ECO:0007669"/>
    <property type="project" value="InterPro"/>
</dbReference>